<dbReference type="InterPro" id="IPR050101">
    <property type="entry name" value="CinA"/>
</dbReference>
<dbReference type="Pfam" id="PF02464">
    <property type="entry name" value="CinA"/>
    <property type="match status" value="1"/>
</dbReference>
<dbReference type="CDD" id="cd00885">
    <property type="entry name" value="cinA"/>
    <property type="match status" value="1"/>
</dbReference>
<dbReference type="InterPro" id="IPR008136">
    <property type="entry name" value="CinA_C"/>
</dbReference>
<dbReference type="InterPro" id="IPR036425">
    <property type="entry name" value="MoaB/Mog-like_dom_sf"/>
</dbReference>
<dbReference type="SUPFAM" id="SSF142433">
    <property type="entry name" value="CinA-like"/>
    <property type="match status" value="1"/>
</dbReference>
<proteinExistence type="inferred from homology"/>
<dbReference type="NCBIfam" id="TIGR00200">
    <property type="entry name" value="cinA_nterm"/>
    <property type="match status" value="1"/>
</dbReference>
<gene>
    <name evidence="1" type="primary">cinA</name>
    <name evidence="3" type="ORF">SpAn4DRAFT_1132</name>
</gene>
<organism evidence="3 4">
    <name type="scientific">Sporomusa ovata</name>
    <dbReference type="NCBI Taxonomy" id="2378"/>
    <lineage>
        <taxon>Bacteria</taxon>
        <taxon>Bacillati</taxon>
        <taxon>Bacillota</taxon>
        <taxon>Negativicutes</taxon>
        <taxon>Selenomonadales</taxon>
        <taxon>Sporomusaceae</taxon>
        <taxon>Sporomusa</taxon>
    </lineage>
</organism>
<dbReference type="InterPro" id="IPR001453">
    <property type="entry name" value="MoaB/Mog_dom"/>
</dbReference>
<dbReference type="NCBIfam" id="TIGR00177">
    <property type="entry name" value="molyb_syn"/>
    <property type="match status" value="1"/>
</dbReference>
<keyword evidence="4" id="KW-1185">Reference proteome</keyword>
<dbReference type="Pfam" id="PF18146">
    <property type="entry name" value="CinA_KH"/>
    <property type="match status" value="1"/>
</dbReference>
<protein>
    <recommendedName>
        <fullName evidence="1">Putative competence-damage inducible protein</fullName>
    </recommendedName>
</protein>
<comment type="similarity">
    <text evidence="1">Belongs to the CinA family.</text>
</comment>
<dbReference type="NCBIfam" id="NF001813">
    <property type="entry name" value="PRK00549.1"/>
    <property type="match status" value="1"/>
</dbReference>
<dbReference type="Pfam" id="PF00994">
    <property type="entry name" value="MoCF_biosynth"/>
    <property type="match status" value="1"/>
</dbReference>
<sequence length="415" mass="44975">MIIELVNTGTELLLGQIVNTNAPFLAARLNELGFSVLYQTTVGDNRERMKSVLKTALDRANIVITSGGLGPTQGDITKEVTAALLNKPMYLHEASAERIQRFFTEHRLCMTDNNLRQAMMPEGAQIIENTCGTAPGVIVEQETTGKVIINLPGPPHELAAMFEKSIISYLTKRFGVQGAIVSRVLRTYGLGEAALEERIKQYISAQSNPTLALLARNGEIHVRITARAASETESVQLINELEGQIQPLLNEYIFGIDEETMEKSVGSLLLAKKLTIALAESCTGGLVTSRITDVPGSSQYLLGSIVCYSNTVKTRDVGVPEEIIATRGAVSQETAECMAQGIRERFQTSIGVGITGIAGPDGATENKPVGLVYIAIDGSAGTVCYEHYFNGTRMDIKHRTALAALNHVRHYLLNI</sequence>
<evidence type="ECO:0000256" key="1">
    <source>
        <dbReference type="HAMAP-Rule" id="MF_00226"/>
    </source>
</evidence>
<dbReference type="PANTHER" id="PTHR13939">
    <property type="entry name" value="NICOTINAMIDE-NUCLEOTIDE AMIDOHYDROLASE PNCC"/>
    <property type="match status" value="1"/>
</dbReference>
<dbReference type="HAMAP" id="MF_00226_B">
    <property type="entry name" value="CinA_B"/>
    <property type="match status" value="1"/>
</dbReference>
<evidence type="ECO:0000313" key="4">
    <source>
        <dbReference type="Proteomes" id="UP000049855"/>
    </source>
</evidence>
<evidence type="ECO:0000313" key="3">
    <source>
        <dbReference type="EMBL" id="CQR74670.1"/>
    </source>
</evidence>
<dbReference type="SMART" id="SM00852">
    <property type="entry name" value="MoCF_biosynth"/>
    <property type="match status" value="1"/>
</dbReference>
<name>A0A0U1L4S7_9FIRM</name>
<dbReference type="InterPro" id="IPR036653">
    <property type="entry name" value="CinA-like_C"/>
</dbReference>
<dbReference type="Gene3D" id="3.90.950.20">
    <property type="entry name" value="CinA-like"/>
    <property type="match status" value="1"/>
</dbReference>
<dbReference type="PIRSF" id="PIRSF006728">
    <property type="entry name" value="CinA"/>
    <property type="match status" value="1"/>
</dbReference>
<dbReference type="InterPro" id="IPR008135">
    <property type="entry name" value="Competence-induced_CinA"/>
</dbReference>
<dbReference type="Gene3D" id="3.40.980.10">
    <property type="entry name" value="MoaB/Mog-like domain"/>
    <property type="match status" value="1"/>
</dbReference>
<dbReference type="Proteomes" id="UP000049855">
    <property type="component" value="Unassembled WGS sequence"/>
</dbReference>
<reference evidence="4" key="1">
    <citation type="submission" date="2015-03" db="EMBL/GenBank/DDBJ databases">
        <authorList>
            <person name="Nijsse Bart"/>
        </authorList>
    </citation>
    <scope>NUCLEOTIDE SEQUENCE [LARGE SCALE GENOMIC DNA]</scope>
</reference>
<dbReference type="InterPro" id="IPR041424">
    <property type="entry name" value="CinA_KH"/>
</dbReference>
<feature type="domain" description="MoaB/Mog" evidence="2">
    <location>
        <begin position="4"/>
        <end position="173"/>
    </location>
</feature>
<dbReference type="RefSeq" id="WP_021170658.1">
    <property type="nucleotide sequence ID" value="NZ_CTRP01000014.1"/>
</dbReference>
<dbReference type="Gene3D" id="3.30.70.2860">
    <property type="match status" value="1"/>
</dbReference>
<dbReference type="PANTHER" id="PTHR13939:SF0">
    <property type="entry name" value="NMN AMIDOHYDROLASE-LIKE PROTEIN YFAY"/>
    <property type="match status" value="1"/>
</dbReference>
<evidence type="ECO:0000259" key="2">
    <source>
        <dbReference type="SMART" id="SM00852"/>
    </source>
</evidence>
<dbReference type="AlphaFoldDB" id="A0A0U1L4S7"/>
<accession>A0A0U1L4S7</accession>
<dbReference type="EMBL" id="CTRP01000014">
    <property type="protein sequence ID" value="CQR74670.1"/>
    <property type="molecule type" value="Genomic_DNA"/>
</dbReference>
<dbReference type="SUPFAM" id="SSF53218">
    <property type="entry name" value="Molybdenum cofactor biosynthesis proteins"/>
    <property type="match status" value="1"/>
</dbReference>
<dbReference type="NCBIfam" id="TIGR00199">
    <property type="entry name" value="PncC_domain"/>
    <property type="match status" value="1"/>
</dbReference>